<accession>A0A7S0S9Q3</accession>
<dbReference type="AlphaFoldDB" id="A0A7S0S9Q3"/>
<evidence type="ECO:0000313" key="2">
    <source>
        <dbReference type="EMBL" id="CAD8700793.1"/>
    </source>
</evidence>
<organism evidence="2">
    <name type="scientific">Mantoniella antarctica</name>
    <dbReference type="NCBI Taxonomy" id="81844"/>
    <lineage>
        <taxon>Eukaryota</taxon>
        <taxon>Viridiplantae</taxon>
        <taxon>Chlorophyta</taxon>
        <taxon>Mamiellophyceae</taxon>
        <taxon>Mamiellales</taxon>
        <taxon>Mamiellaceae</taxon>
        <taxon>Mantoniella</taxon>
    </lineage>
</organism>
<gene>
    <name evidence="2" type="ORF">MANT1106_LOCUS3475</name>
</gene>
<name>A0A7S0S9Q3_9CHLO</name>
<proteinExistence type="predicted"/>
<feature type="region of interest" description="Disordered" evidence="1">
    <location>
        <begin position="356"/>
        <end position="411"/>
    </location>
</feature>
<protein>
    <submittedName>
        <fullName evidence="2">Uncharacterized protein</fullName>
    </submittedName>
</protein>
<sequence>MASALCEEILTDAVRGDSEQYDLAGFTQPWLNDLVEGCLGRVIPAKTYVACKFVIGGGKKTRQKYDPEMLKHFTVALSAAGLEEDRGASACAECQGMYKYQHDTDKDLKYLHVFPKVDLSAAAEDAEDGGGGSGGGGPQSPEYQCVSCTYEEFQELLAMNVPSFSQKRALLKRMRVMESALEQLESMLTQQQRFTSQEQDMYDSMVDVGIKVEFLNKELEKMVTKGRLTKGEQKQMVSDLGTKMEELDVAIATADAEGKAKKKDALEGKKSQLTEKTDVIAAFKPIVYTMAHEKELNDLRKELAVLDKIDTSGKLLKGDDLTKLAKKPRVEERIAALESEDKGWFEDECRAVLFNPAAAKPAPKKKTTSGGGGGGGSTGWLTTAAKGSSRSGPATKKAAPQNPFALLGGDE</sequence>
<feature type="compositionally biased region" description="Gly residues" evidence="1">
    <location>
        <begin position="369"/>
        <end position="378"/>
    </location>
</feature>
<reference evidence="2" key="1">
    <citation type="submission" date="2021-01" db="EMBL/GenBank/DDBJ databases">
        <authorList>
            <person name="Corre E."/>
            <person name="Pelletier E."/>
            <person name="Niang G."/>
            <person name="Scheremetjew M."/>
            <person name="Finn R."/>
            <person name="Kale V."/>
            <person name="Holt S."/>
            <person name="Cochrane G."/>
            <person name="Meng A."/>
            <person name="Brown T."/>
            <person name="Cohen L."/>
        </authorList>
    </citation>
    <scope>NUCLEOTIDE SEQUENCE</scope>
    <source>
        <strain evidence="2">SL-175</strain>
    </source>
</reference>
<evidence type="ECO:0000256" key="1">
    <source>
        <dbReference type="SAM" id="MobiDB-lite"/>
    </source>
</evidence>
<dbReference type="EMBL" id="HBFC01006196">
    <property type="protein sequence ID" value="CAD8700793.1"/>
    <property type="molecule type" value="Transcribed_RNA"/>
</dbReference>